<feature type="compositionally biased region" description="Polar residues" evidence="1">
    <location>
        <begin position="115"/>
        <end position="126"/>
    </location>
</feature>
<evidence type="ECO:0000313" key="3">
    <source>
        <dbReference type="EMBL" id="PZP57329.1"/>
    </source>
</evidence>
<name>A0A2W5HUL8_9BACT</name>
<comment type="caution">
    <text evidence="3">The sequence shown here is derived from an EMBL/GenBank/DDBJ whole genome shotgun (WGS) entry which is preliminary data.</text>
</comment>
<evidence type="ECO:0000256" key="1">
    <source>
        <dbReference type="SAM" id="MobiDB-lite"/>
    </source>
</evidence>
<dbReference type="GO" id="GO:0042597">
    <property type="term" value="C:periplasmic space"/>
    <property type="evidence" value="ECO:0007669"/>
    <property type="project" value="InterPro"/>
</dbReference>
<reference evidence="3 4" key="1">
    <citation type="submission" date="2017-08" db="EMBL/GenBank/DDBJ databases">
        <title>Infants hospitalized years apart are colonized by the same room-sourced microbial strains.</title>
        <authorList>
            <person name="Brooks B."/>
            <person name="Olm M.R."/>
            <person name="Firek B.A."/>
            <person name="Baker R."/>
            <person name="Thomas B.C."/>
            <person name="Morowitz M.J."/>
            <person name="Banfield J.F."/>
        </authorList>
    </citation>
    <scope>NUCLEOTIDE SEQUENCE [LARGE SCALE GENOMIC DNA]</scope>
    <source>
        <strain evidence="3">S2_006_000_R2_64</strain>
    </source>
</reference>
<dbReference type="Gene3D" id="3.40.30.10">
    <property type="entry name" value="Glutaredoxin"/>
    <property type="match status" value="1"/>
</dbReference>
<evidence type="ECO:0000256" key="2">
    <source>
        <dbReference type="SAM" id="SignalP"/>
    </source>
</evidence>
<dbReference type="InterPro" id="IPR036249">
    <property type="entry name" value="Thioredoxin-like_sf"/>
</dbReference>
<dbReference type="EMBL" id="QFOT01000003">
    <property type="protein sequence ID" value="PZP57329.1"/>
    <property type="molecule type" value="Genomic_DNA"/>
</dbReference>
<gene>
    <name evidence="3" type="ORF">DI586_00675</name>
</gene>
<dbReference type="PANTHER" id="PTHR35272:SF4">
    <property type="entry name" value="THIOL:DISULFIDE INTERCHANGE PROTEIN DSBG"/>
    <property type="match status" value="1"/>
</dbReference>
<feature type="signal peptide" evidence="2">
    <location>
        <begin position="1"/>
        <end position="24"/>
    </location>
</feature>
<dbReference type="InterPro" id="IPR009094">
    <property type="entry name" value="DiS-bond_isomerase_DsbC/G_N_sf"/>
</dbReference>
<feature type="chain" id="PRO_5016146897" evidence="2">
    <location>
        <begin position="25"/>
        <end position="290"/>
    </location>
</feature>
<organism evidence="3 4">
    <name type="scientific">Micavibrio aeruginosavorus</name>
    <dbReference type="NCBI Taxonomy" id="349221"/>
    <lineage>
        <taxon>Bacteria</taxon>
        <taxon>Pseudomonadati</taxon>
        <taxon>Bdellovibrionota</taxon>
        <taxon>Bdellovibrionia</taxon>
        <taxon>Bdellovibrionales</taxon>
        <taxon>Pseudobdellovibrionaceae</taxon>
        <taxon>Micavibrio</taxon>
    </lineage>
</organism>
<dbReference type="PANTHER" id="PTHR35272">
    <property type="entry name" value="THIOL:DISULFIDE INTERCHANGE PROTEIN DSBC-RELATED"/>
    <property type="match status" value="1"/>
</dbReference>
<dbReference type="SUPFAM" id="SSF52833">
    <property type="entry name" value="Thioredoxin-like"/>
    <property type="match status" value="1"/>
</dbReference>
<protein>
    <submittedName>
        <fullName evidence="3">Thiol:disulfide interchange protein DsbG</fullName>
    </submittedName>
</protein>
<dbReference type="InterPro" id="IPR051470">
    <property type="entry name" value="Thiol:disulfide_interchange"/>
</dbReference>
<evidence type="ECO:0000313" key="4">
    <source>
        <dbReference type="Proteomes" id="UP000249739"/>
    </source>
</evidence>
<dbReference type="Gene3D" id="3.10.450.70">
    <property type="entry name" value="Disulphide bond isomerase, DsbC/G, N-terminal"/>
    <property type="match status" value="1"/>
</dbReference>
<dbReference type="AlphaFoldDB" id="A0A2W5HUL8"/>
<dbReference type="NCBIfam" id="NF008657">
    <property type="entry name" value="PRK11657.1"/>
    <property type="match status" value="1"/>
</dbReference>
<feature type="region of interest" description="Disordered" evidence="1">
    <location>
        <begin position="109"/>
        <end position="135"/>
    </location>
</feature>
<accession>A0A2W5HUL8</accession>
<dbReference type="Proteomes" id="UP000249739">
    <property type="component" value="Unassembled WGS sequence"/>
</dbReference>
<keyword evidence="2" id="KW-0732">Signal</keyword>
<sequence>MRVFTVLPALLAVLLMFSPLSARAADPELPELLKGLQAQGVSFRYLGGDNSVNGWVGFKDGQEQYFYVTPDRQGIVTGQLLNNKGDQVTLRQIAQLREKDPAVDQLANPAAVPETSAQPVPATSSPAAEKSAPPKELSKAGQFYAEAQAASWIALGRKEAPAIYTFIDPQCPHCHDMIDDFRKSGVLEKGQVQLRLIPVGLMNEQSLKQAANLLASKDAASDLYKHLDGDKKVLLADPDPNTQNVQRNMVLMQNWKLDVTPFSLYKNKAGEIKILRGRPQDLKSLIAELK</sequence>
<proteinExistence type="predicted"/>